<reference evidence="2 3" key="1">
    <citation type="submission" date="2019-01" db="EMBL/GenBank/DDBJ databases">
        <authorList>
            <person name="Ferrante I. M."/>
        </authorList>
    </citation>
    <scope>NUCLEOTIDE SEQUENCE [LARGE SCALE GENOMIC DNA]</scope>
    <source>
        <strain evidence="2 3">B856</strain>
    </source>
</reference>
<dbReference type="EMBL" id="CAACVS010000258">
    <property type="protein sequence ID" value="VEU40106.1"/>
    <property type="molecule type" value="Genomic_DNA"/>
</dbReference>
<evidence type="ECO:0000256" key="1">
    <source>
        <dbReference type="SAM" id="MobiDB-lite"/>
    </source>
</evidence>
<feature type="compositionally biased region" description="Polar residues" evidence="1">
    <location>
        <begin position="280"/>
        <end position="297"/>
    </location>
</feature>
<feature type="compositionally biased region" description="Acidic residues" evidence="1">
    <location>
        <begin position="257"/>
        <end position="274"/>
    </location>
</feature>
<feature type="region of interest" description="Disordered" evidence="1">
    <location>
        <begin position="164"/>
        <end position="238"/>
    </location>
</feature>
<gene>
    <name evidence="2" type="ORF">PSNMU_V1.4_AUG-EV-PASAV3_0069810</name>
</gene>
<protein>
    <submittedName>
        <fullName evidence="2">Uncharacterized protein</fullName>
    </submittedName>
</protein>
<evidence type="ECO:0000313" key="3">
    <source>
        <dbReference type="Proteomes" id="UP000291116"/>
    </source>
</evidence>
<accession>A0A448ZDJ6</accession>
<feature type="compositionally biased region" description="Low complexity" evidence="1">
    <location>
        <begin position="200"/>
        <end position="224"/>
    </location>
</feature>
<keyword evidence="3" id="KW-1185">Reference proteome</keyword>
<dbReference type="Proteomes" id="UP000291116">
    <property type="component" value="Unassembled WGS sequence"/>
</dbReference>
<name>A0A448ZDJ6_9STRA</name>
<evidence type="ECO:0000313" key="2">
    <source>
        <dbReference type="EMBL" id="VEU40106.1"/>
    </source>
</evidence>
<proteinExistence type="predicted"/>
<dbReference type="AlphaFoldDB" id="A0A448ZDJ6"/>
<feature type="region of interest" description="Disordered" evidence="1">
    <location>
        <begin position="252"/>
        <end position="297"/>
    </location>
</feature>
<organism evidence="2 3">
    <name type="scientific">Pseudo-nitzschia multistriata</name>
    <dbReference type="NCBI Taxonomy" id="183589"/>
    <lineage>
        <taxon>Eukaryota</taxon>
        <taxon>Sar</taxon>
        <taxon>Stramenopiles</taxon>
        <taxon>Ochrophyta</taxon>
        <taxon>Bacillariophyta</taxon>
        <taxon>Bacillariophyceae</taxon>
        <taxon>Bacillariophycidae</taxon>
        <taxon>Bacillariales</taxon>
        <taxon>Bacillariaceae</taxon>
        <taxon>Pseudo-nitzschia</taxon>
    </lineage>
</organism>
<sequence>MAMAMAMATPTSLSPTSSTTTSLLLSLGEQNSCSNSLTNSCCTMDGEGVVVVENLPFQHIQQSAVGTTKISGLCSSTINAAIQQLCRTVEHRKQQSGIKPSTSSGIEGEAIKQNSLEYDTSSLFLTVGSSTSADLENSDKIIIGNQNSVIYDGEYELKRESFLKQEEASAATRTKTSWNRKSKRRIQLNGNEGNHLDAARSPPTSLSSSLSSTLSSSISSSSLRSSERPCMRKTLPFDGPIMRPYRQVSLGSLKIGEEEEGEPKDGFELDEADSDISKKCSGNNSISSLASVTSFAE</sequence>